<evidence type="ECO:0000256" key="1">
    <source>
        <dbReference type="ARBA" id="ARBA00022598"/>
    </source>
</evidence>
<dbReference type="InterPro" id="IPR000873">
    <property type="entry name" value="AMP-dep_synth/lig_dom"/>
</dbReference>
<evidence type="ECO:0000313" key="6">
    <source>
        <dbReference type="Proteomes" id="UP000007564"/>
    </source>
</evidence>
<keyword evidence="1 5" id="KW-0436">Ligase</keyword>
<dbReference type="Gene3D" id="3.30.300.30">
    <property type="match status" value="1"/>
</dbReference>
<dbReference type="PROSITE" id="PS00455">
    <property type="entry name" value="AMP_BINDING"/>
    <property type="match status" value="1"/>
</dbReference>
<dbReference type="GO" id="GO:0044550">
    <property type="term" value="P:secondary metabolite biosynthetic process"/>
    <property type="evidence" value="ECO:0007669"/>
    <property type="project" value="TreeGrafter"/>
</dbReference>
<dbReference type="GO" id="GO:0016874">
    <property type="term" value="F:ligase activity"/>
    <property type="evidence" value="ECO:0007669"/>
    <property type="project" value="UniProtKB-KW"/>
</dbReference>
<dbReference type="GO" id="GO:0043041">
    <property type="term" value="P:amino acid activation for nonribosomal peptide biosynthetic process"/>
    <property type="evidence" value="ECO:0007669"/>
    <property type="project" value="TreeGrafter"/>
</dbReference>
<proteinExistence type="predicted"/>
<dbReference type="GO" id="GO:0005524">
    <property type="term" value="F:ATP binding"/>
    <property type="evidence" value="ECO:0007669"/>
    <property type="project" value="UniProtKB-KW"/>
</dbReference>
<dbReference type="InterPro" id="IPR045851">
    <property type="entry name" value="AMP-bd_C_sf"/>
</dbReference>
<dbReference type="PANTHER" id="PTHR45527">
    <property type="entry name" value="NONRIBOSOMAL PEPTIDE SYNTHETASE"/>
    <property type="match status" value="1"/>
</dbReference>
<dbReference type="GO" id="GO:0005737">
    <property type="term" value="C:cytoplasm"/>
    <property type="evidence" value="ECO:0007669"/>
    <property type="project" value="TreeGrafter"/>
</dbReference>
<dbReference type="SUPFAM" id="SSF56801">
    <property type="entry name" value="Acetyl-CoA synthetase-like"/>
    <property type="match status" value="1"/>
</dbReference>
<dbReference type="HOGENOM" id="CLU_000022_2_12_4"/>
<keyword evidence="2" id="KW-0547">Nucleotide-binding</keyword>
<dbReference type="OrthoDB" id="6297021at2"/>
<dbReference type="EMBL" id="HE965806">
    <property type="protein sequence ID" value="CCJ55956.1"/>
    <property type="molecule type" value="Genomic_DNA"/>
</dbReference>
<reference evidence="5 6" key="1">
    <citation type="journal article" date="2012" name="BMC Genomics">
        <title>Comparative genomics of the classical Bordetella subspecies: the evolution and exchange of virulence-associated diversity amongst closely related pathogens.</title>
        <authorList>
            <person name="Park J."/>
            <person name="Zhang Y."/>
            <person name="Buboltz A.M."/>
            <person name="Zhang X."/>
            <person name="Schuster S.C."/>
            <person name="Ahuja U."/>
            <person name="Liu M."/>
            <person name="Miller J.F."/>
            <person name="Sebaihia M."/>
            <person name="Bentley S.D."/>
            <person name="Parkhill J."/>
            <person name="Harvill E.T."/>
        </authorList>
    </citation>
    <scope>NUCLEOTIDE SEQUENCE [LARGE SCALE GENOMIC DNA]</scope>
    <source>
        <strain evidence="5 6">253</strain>
    </source>
</reference>
<dbReference type="KEGG" id="bbh:BN112_4042"/>
<dbReference type="GO" id="GO:0031177">
    <property type="term" value="F:phosphopantetheine binding"/>
    <property type="evidence" value="ECO:0007669"/>
    <property type="project" value="TreeGrafter"/>
</dbReference>
<evidence type="ECO:0000256" key="3">
    <source>
        <dbReference type="ARBA" id="ARBA00022840"/>
    </source>
</evidence>
<dbReference type="PANTHER" id="PTHR45527:SF1">
    <property type="entry name" value="FATTY ACID SYNTHASE"/>
    <property type="match status" value="1"/>
</dbReference>
<dbReference type="InterPro" id="IPR020845">
    <property type="entry name" value="AMP-binding_CS"/>
</dbReference>
<accession>A0A0C6P8P9</accession>
<dbReference type="Gene3D" id="3.40.50.12780">
    <property type="entry name" value="N-terminal domain of ligase-like"/>
    <property type="match status" value="1"/>
</dbReference>
<evidence type="ECO:0000256" key="2">
    <source>
        <dbReference type="ARBA" id="ARBA00022741"/>
    </source>
</evidence>
<dbReference type="Proteomes" id="UP000007564">
    <property type="component" value="Chromosome"/>
</dbReference>
<organism evidence="5 6">
    <name type="scientific">Bordetella bronchiseptica 253</name>
    <dbReference type="NCBI Taxonomy" id="568707"/>
    <lineage>
        <taxon>Bacteria</taxon>
        <taxon>Pseudomonadati</taxon>
        <taxon>Pseudomonadota</taxon>
        <taxon>Betaproteobacteria</taxon>
        <taxon>Burkholderiales</taxon>
        <taxon>Alcaligenaceae</taxon>
        <taxon>Bordetella</taxon>
    </lineage>
</organism>
<dbReference type="InterPro" id="IPR044507">
    <property type="entry name" value="DltA-like"/>
</dbReference>
<sequence length="487" mass="52766">MRGMYFDLRSFEFVSDARGGQADAVVGSDRVLTWQALREEACQWAARARAHGIGPDVPVVIHGHKEAAFFVAMAGALLAGAPFVPVDTIYPPERVRRIVEIVRAAAVYDTQADVFRPGAAEPAALAERGLAYVMFTSGSTGDPKGVQIGRESVALLGDWLRDGLALGEAPVFMNQAPFSFDLSMYEVFGTLAAGGTCVLNAREQIAAPQQWLARLAGSGVTVWVSTPSFAHQQLANRDFSPQQLRALRTFLFCGEPLPVALARKLRQRFPEAAILNTYGPTEATVATTALVVDDAVLAEHDPLPVGYAKPASLLYVADDEICIVGDHVMRGYLNRPDLNQAKLFVHHDGRRGFRTGDLGRMREDGLLFCRGRMDDQIKLNGYRIELAEIDAALHALPGVAGGACAVLRRPDGTAVRVIGFVAQRTVEQASFQLPAALQQWKAQLTGRLPSYMVPSELVACPDLPVSNNHKIDRKKLLEIYAAIPAAA</sequence>
<dbReference type="GeneID" id="93205707"/>
<gene>
    <name evidence="5" type="primary">dltA</name>
    <name evidence="5" type="ORF">BN112_4042</name>
</gene>
<keyword evidence="3" id="KW-0067">ATP-binding</keyword>
<dbReference type="RefSeq" id="WP_010927112.1">
    <property type="nucleotide sequence ID" value="NC_019382.1"/>
</dbReference>
<name>A0A0C6P8P9_BORBO</name>
<evidence type="ECO:0000259" key="4">
    <source>
        <dbReference type="Pfam" id="PF00501"/>
    </source>
</evidence>
<protein>
    <submittedName>
        <fullName evidence="5">Putative D-alanine-D-alanyl carrier protein ligase</fullName>
    </submittedName>
</protein>
<dbReference type="Pfam" id="PF00501">
    <property type="entry name" value="AMP-binding"/>
    <property type="match status" value="1"/>
</dbReference>
<dbReference type="InterPro" id="IPR042099">
    <property type="entry name" value="ANL_N_sf"/>
</dbReference>
<evidence type="ECO:0000313" key="5">
    <source>
        <dbReference type="EMBL" id="CCJ55956.1"/>
    </source>
</evidence>
<dbReference type="AlphaFoldDB" id="A0A0C6P8P9"/>
<dbReference type="CDD" id="cd05945">
    <property type="entry name" value="DltA"/>
    <property type="match status" value="1"/>
</dbReference>
<feature type="domain" description="AMP-dependent synthetase/ligase" evidence="4">
    <location>
        <begin position="18"/>
        <end position="333"/>
    </location>
</feature>